<protein>
    <recommendedName>
        <fullName evidence="3">Phage protein</fullName>
    </recommendedName>
</protein>
<accession>A0ABT9V1T4</accession>
<organism evidence="1 2">
    <name type="scientific">Anoxybacillus andreesenii</name>
    <dbReference type="NCBI Taxonomy" id="1325932"/>
    <lineage>
        <taxon>Bacteria</taxon>
        <taxon>Bacillati</taxon>
        <taxon>Bacillota</taxon>
        <taxon>Bacilli</taxon>
        <taxon>Bacillales</taxon>
        <taxon>Anoxybacillaceae</taxon>
        <taxon>Anoxybacillus</taxon>
    </lineage>
</organism>
<proteinExistence type="predicted"/>
<dbReference type="EMBL" id="JAUSTU010000004">
    <property type="protein sequence ID" value="MDQ0154914.1"/>
    <property type="molecule type" value="Genomic_DNA"/>
</dbReference>
<dbReference type="RefSeq" id="WP_307149496.1">
    <property type="nucleotide sequence ID" value="NZ_JAUSTU010000004.1"/>
</dbReference>
<evidence type="ECO:0000313" key="1">
    <source>
        <dbReference type="EMBL" id="MDQ0154914.1"/>
    </source>
</evidence>
<keyword evidence="2" id="KW-1185">Reference proteome</keyword>
<evidence type="ECO:0008006" key="3">
    <source>
        <dbReference type="Google" id="ProtNLM"/>
    </source>
</evidence>
<comment type="caution">
    <text evidence="1">The sequence shown here is derived from an EMBL/GenBank/DDBJ whole genome shotgun (WGS) entry which is preliminary data.</text>
</comment>
<gene>
    <name evidence="1" type="ORF">J2S07_001218</name>
</gene>
<sequence>MAIIPLKQTVTIKRKGETDRWGNEVTPPVEFTLNCRMEEGAKLTRRTSSLDGANSVTSAEVVSSAQLLFDKFVDIRLTDELYYTDESGNERKYLPLNINRIRGLNGKTLLTEVEV</sequence>
<dbReference type="Proteomes" id="UP001231362">
    <property type="component" value="Unassembled WGS sequence"/>
</dbReference>
<reference evidence="1 2" key="1">
    <citation type="submission" date="2023-07" db="EMBL/GenBank/DDBJ databases">
        <title>Genomic Encyclopedia of Type Strains, Phase IV (KMG-IV): sequencing the most valuable type-strain genomes for metagenomic binning, comparative biology and taxonomic classification.</title>
        <authorList>
            <person name="Goeker M."/>
        </authorList>
    </citation>
    <scope>NUCLEOTIDE SEQUENCE [LARGE SCALE GENOMIC DNA]</scope>
    <source>
        <strain evidence="1 2">DSM 23948</strain>
    </source>
</reference>
<name>A0ABT9V1T4_9BACL</name>
<evidence type="ECO:0000313" key="2">
    <source>
        <dbReference type="Proteomes" id="UP001231362"/>
    </source>
</evidence>